<evidence type="ECO:0000313" key="7">
    <source>
        <dbReference type="Proteomes" id="UP000191554"/>
    </source>
</evidence>
<dbReference type="Pfam" id="PF00082">
    <property type="entry name" value="Peptidase_S8"/>
    <property type="match status" value="1"/>
</dbReference>
<dbReference type="PANTHER" id="PTHR22872">
    <property type="entry name" value="BTK-BINDING PROTEIN-RELATED"/>
    <property type="match status" value="1"/>
</dbReference>
<dbReference type="SMART" id="SM00060">
    <property type="entry name" value="FN3"/>
    <property type="match status" value="1"/>
</dbReference>
<reference evidence="6 7" key="1">
    <citation type="submission" date="2017-03" db="EMBL/GenBank/DDBJ databases">
        <title>Genome sequence of Clostridium hungatei DSM 14427.</title>
        <authorList>
            <person name="Poehlein A."/>
            <person name="Daniel R."/>
        </authorList>
    </citation>
    <scope>NUCLEOTIDE SEQUENCE [LARGE SCALE GENOMIC DNA]</scope>
    <source>
        <strain evidence="6 7">DSM 14427</strain>
    </source>
</reference>
<accession>A0A1V4SPQ1</accession>
<feature type="active site" description="Charge relay system" evidence="4">
    <location>
        <position position="441"/>
    </location>
</feature>
<dbReference type="Pfam" id="PF00415">
    <property type="entry name" value="RCC1"/>
    <property type="match status" value="7"/>
</dbReference>
<dbReference type="RefSeq" id="WP_080063587.1">
    <property type="nucleotide sequence ID" value="NZ_MZGX01000005.1"/>
</dbReference>
<dbReference type="InterPro" id="IPR036116">
    <property type="entry name" value="FN3_sf"/>
</dbReference>
<proteinExistence type="inferred from homology"/>
<dbReference type="InterPro" id="IPR000209">
    <property type="entry name" value="Peptidase_S8/S53_dom"/>
</dbReference>
<gene>
    <name evidence="6" type="ORF">CLHUN_11380</name>
</gene>
<dbReference type="GO" id="GO:0006508">
    <property type="term" value="P:proteolysis"/>
    <property type="evidence" value="ECO:0007669"/>
    <property type="project" value="UniProtKB-KW"/>
</dbReference>
<dbReference type="SUPFAM" id="SSF49265">
    <property type="entry name" value="Fibronectin type III"/>
    <property type="match status" value="1"/>
</dbReference>
<dbReference type="Gene3D" id="2.60.40.10">
    <property type="entry name" value="Immunoglobulins"/>
    <property type="match status" value="1"/>
</dbReference>
<keyword evidence="4" id="KW-0720">Serine protease</keyword>
<feature type="active site" description="Charge relay system" evidence="4">
    <location>
        <position position="597"/>
    </location>
</feature>
<sequence length="1505" mass="160989">MSKIVRCISIILLLFFTVQINLSAIVYASETDNVVMEISIPLLSVSTVNITDTKVELVWSGSDSSVLAVSYEIYRNDSLIKAVDSFTYTDMELQPNTSYYYKIKAKDKAGEIVAESNVLDVKTREKQEELPMGSEATDIEGLQPTAVTPGYITVSGDENDLLDKQSSDVETDRFIIKYKKKDIKFNVSKSFDKIEKKLKDKAKLNKIYKHKDFEIVVLDKKQKFKDLADDLKKQDVENDIQYIQPDYQLSLSSDDPYYNSQWGLGKKLVQNDNVDSRISMEYRIKMLPPHLREVVEGSRELRNFLLNTPVEEIREKLIKMDTSISLEPYILSELANESCITEPEYMTYSVLSQNNSYICDAGAEDAWEKSTGNGALIAVIDTGVDVAHEDLAGNVWVNSGEIPGNGLDDDGNGKIDDTNGWNFVDSSNLLWDQANFINENHGTHISGIIAAVKDNSVGISGVAPASKVLPLKVFNNGKAYTSDIINAIQYAESMGAKVVNCSWGSTDENPALKEAIQNSNMLFVCAAGNSGLDIDKALIYPAAFDCPNIITVASVNKDGCLSGFSNYGEGSVDVAAPGEAIISTLTGNSYGEMSGTSMAAAFVSGEAALLLSNSSGMNCVQLKERIVKCSEHLSSLTGKVSGSSKINCINALNDISTDEYINVLNAMLMQSNKEQAGTDELSPFSTSEVSGQFVKVDGGSYFTLALRNDGTVWACGINDKGQLGNNSSTGAKLPVNVVGLYGITSIAACNSHGIALRNDGTVWTWGYNVNGQLGDATTETRLSPVQVKGLSEITAIAGGADYCMALRSDGTVWAWGYNFYGQLGDGTTINKATAVQVSGLSGVKAIACGSYHSLALKDDGTVWAWGYNYYGQIGDGTTASKAIAVQVAELEGIASISAGDSHSLALKNDGTVSAWGGNYYGQLGDGTTTSRTTPIQVNGLDGVMTISAGYAHNLVLKNDGTVLAWGKNSSGQLGDGTTANKSVPILVMGLNDAASIGCGYEDSLAVKTDGTVWVWGLNSEYGQLGKNVSAYRTSPVKTNNLSEVKAIAEGNYHSLALKNDGTVWSWGYNSDGQLGDGTTAVKSSPIQVSGISGITAISAGENYSLALRNDGTVWAWGSNNYGQLGDGTTDSKLIPTQVSGLSGITAIAAADEHSLAVKNDGTVWAWGRNSLGALGDGSQVTRTSPVQVSGLDGIIAVSGGSDLSVALKNDGTVWAWGYSVYGRMGNGGSEGVKTTPVRVNTLSGITAIDTCDSHNVALKNDGTVWEWGLIMVLPTRYVVKSIPEKVSGLSGIVSVSKSMALKDDGTVWTWGDNEKGQLGDGTTIARETPEYVREIIGVSAISGRLYTKLAVKNDGTVWAWGYNCYGQLGNGEMTYYANPEYSFGTLQEFQPISSAYEAACTKDKEFSLVFKLKNINDFTRRTFTVTYDPSEISSVSDLSRFTYLKEKGIGTIAGTGITILQNDPGVIRFKVDKPIPAGKTWSGVLNVIVLKAAVTGPVTLSCRVE</sequence>
<dbReference type="PROSITE" id="PS00626">
    <property type="entry name" value="RCC1_2"/>
    <property type="match status" value="2"/>
</dbReference>
<dbReference type="PROSITE" id="PS51892">
    <property type="entry name" value="SUBTILASE"/>
    <property type="match status" value="1"/>
</dbReference>
<dbReference type="PROSITE" id="PS50853">
    <property type="entry name" value="FN3"/>
    <property type="match status" value="1"/>
</dbReference>
<evidence type="ECO:0000256" key="2">
    <source>
        <dbReference type="ARBA" id="ARBA00022737"/>
    </source>
</evidence>
<evidence type="ECO:0000256" key="1">
    <source>
        <dbReference type="ARBA" id="ARBA00011073"/>
    </source>
</evidence>
<dbReference type="PROSITE" id="PS00137">
    <property type="entry name" value="SUBTILASE_HIS"/>
    <property type="match status" value="1"/>
</dbReference>
<evidence type="ECO:0000259" key="5">
    <source>
        <dbReference type="PROSITE" id="PS50853"/>
    </source>
</evidence>
<comment type="caution">
    <text evidence="6">The sequence shown here is derived from an EMBL/GenBank/DDBJ whole genome shotgun (WGS) entry which is preliminary data.</text>
</comment>
<dbReference type="SUPFAM" id="SSF52743">
    <property type="entry name" value="Subtilisin-like"/>
    <property type="match status" value="1"/>
</dbReference>
<evidence type="ECO:0000256" key="3">
    <source>
        <dbReference type="ARBA" id="ARBA00022801"/>
    </source>
</evidence>
<feature type="domain" description="Fibronectin type-III" evidence="5">
    <location>
        <begin position="41"/>
        <end position="126"/>
    </location>
</feature>
<dbReference type="OrthoDB" id="27389at2"/>
<dbReference type="Pfam" id="PF25390">
    <property type="entry name" value="WD40_RLD"/>
    <property type="match status" value="1"/>
</dbReference>
<name>A0A1V4SPQ1_RUMHU</name>
<dbReference type="InterPro" id="IPR009091">
    <property type="entry name" value="RCC1/BLIP-II"/>
</dbReference>
<dbReference type="PROSITE" id="PS00136">
    <property type="entry name" value="SUBTILASE_ASP"/>
    <property type="match status" value="1"/>
</dbReference>
<dbReference type="Proteomes" id="UP000191554">
    <property type="component" value="Unassembled WGS sequence"/>
</dbReference>
<organism evidence="6 7">
    <name type="scientific">Ruminiclostridium hungatei</name>
    <name type="common">Clostridium hungatei</name>
    <dbReference type="NCBI Taxonomy" id="48256"/>
    <lineage>
        <taxon>Bacteria</taxon>
        <taxon>Bacillati</taxon>
        <taxon>Bacillota</taxon>
        <taxon>Clostridia</taxon>
        <taxon>Eubacteriales</taxon>
        <taxon>Oscillospiraceae</taxon>
        <taxon>Ruminiclostridium</taxon>
    </lineage>
</organism>
<dbReference type="STRING" id="48256.CLHUN_11380"/>
<dbReference type="GO" id="GO:0004252">
    <property type="term" value="F:serine-type endopeptidase activity"/>
    <property type="evidence" value="ECO:0007669"/>
    <property type="project" value="UniProtKB-UniRule"/>
</dbReference>
<comment type="similarity">
    <text evidence="1 4">Belongs to the peptidase S8 family.</text>
</comment>
<evidence type="ECO:0000313" key="6">
    <source>
        <dbReference type="EMBL" id="OPX45251.1"/>
    </source>
</evidence>
<keyword evidence="3 4" id="KW-0378">Hydrolase</keyword>
<keyword evidence="4" id="KW-0645">Protease</keyword>
<dbReference type="InterPro" id="IPR000408">
    <property type="entry name" value="Reg_chr_condens"/>
</dbReference>
<dbReference type="Gene3D" id="2.130.10.30">
    <property type="entry name" value="Regulator of chromosome condensation 1/beta-lactamase-inhibitor protein II"/>
    <property type="match status" value="5"/>
</dbReference>
<dbReference type="InterPro" id="IPR051625">
    <property type="entry name" value="Signaling_Regulatory_Domain"/>
</dbReference>
<dbReference type="InterPro" id="IPR036852">
    <property type="entry name" value="Peptidase_S8/S53_dom_sf"/>
</dbReference>
<keyword evidence="7" id="KW-1185">Reference proteome</keyword>
<dbReference type="SUPFAM" id="SSF50985">
    <property type="entry name" value="RCC1/BLIP-II"/>
    <property type="match status" value="3"/>
</dbReference>
<dbReference type="InterPro" id="IPR003961">
    <property type="entry name" value="FN3_dom"/>
</dbReference>
<dbReference type="Gene3D" id="3.40.50.200">
    <property type="entry name" value="Peptidase S8/S53 domain"/>
    <property type="match status" value="1"/>
</dbReference>
<dbReference type="InterPro" id="IPR034204">
    <property type="entry name" value="PfSUB1-like_cat_dom"/>
</dbReference>
<evidence type="ECO:0000256" key="4">
    <source>
        <dbReference type="PROSITE-ProRule" id="PRU01240"/>
    </source>
</evidence>
<dbReference type="CDD" id="cd00063">
    <property type="entry name" value="FN3"/>
    <property type="match status" value="1"/>
</dbReference>
<dbReference type="PROSITE" id="PS50012">
    <property type="entry name" value="RCC1_3"/>
    <property type="match status" value="12"/>
</dbReference>
<dbReference type="InterPro" id="IPR058923">
    <property type="entry name" value="RCC1-like_dom"/>
</dbReference>
<dbReference type="EMBL" id="MZGX01000005">
    <property type="protein sequence ID" value="OPX45251.1"/>
    <property type="molecule type" value="Genomic_DNA"/>
</dbReference>
<protein>
    <submittedName>
        <fullName evidence="6">Thermophilic serine proteinase</fullName>
        <ecNumber evidence="6">3.4.21.-</ecNumber>
    </submittedName>
</protein>
<keyword evidence="2" id="KW-0677">Repeat</keyword>
<dbReference type="InterPro" id="IPR022398">
    <property type="entry name" value="Peptidase_S8_His-AS"/>
</dbReference>
<feature type="active site" description="Charge relay system" evidence="4">
    <location>
        <position position="381"/>
    </location>
</feature>
<dbReference type="EC" id="3.4.21.-" evidence="6"/>
<dbReference type="PRINTS" id="PR00633">
    <property type="entry name" value="RCCNDNSATION"/>
</dbReference>
<dbReference type="InterPro" id="IPR023827">
    <property type="entry name" value="Peptidase_S8_Asp-AS"/>
</dbReference>
<dbReference type="CDD" id="cd07473">
    <property type="entry name" value="Peptidases_S8_Subtilisin_like"/>
    <property type="match status" value="1"/>
</dbReference>
<dbReference type="InterPro" id="IPR013783">
    <property type="entry name" value="Ig-like_fold"/>
</dbReference>